<name>A0A7G2C3Q3_9TRYP</name>
<protein>
    <submittedName>
        <fullName evidence="1">Uncharacterized protein</fullName>
    </submittedName>
</protein>
<dbReference type="VEuPathDB" id="TriTrypDB:ADEAN_000080400"/>
<gene>
    <name evidence="1" type="ORF">ADEAN_000080400</name>
</gene>
<dbReference type="EMBL" id="LR877145">
    <property type="protein sequence ID" value="CAD2213363.1"/>
    <property type="molecule type" value="Genomic_DNA"/>
</dbReference>
<evidence type="ECO:0000313" key="2">
    <source>
        <dbReference type="Proteomes" id="UP000515908"/>
    </source>
</evidence>
<organism evidence="1 2">
    <name type="scientific">Angomonas deanei</name>
    <dbReference type="NCBI Taxonomy" id="59799"/>
    <lineage>
        <taxon>Eukaryota</taxon>
        <taxon>Discoba</taxon>
        <taxon>Euglenozoa</taxon>
        <taxon>Kinetoplastea</taxon>
        <taxon>Metakinetoplastina</taxon>
        <taxon>Trypanosomatida</taxon>
        <taxon>Trypanosomatidae</taxon>
        <taxon>Strigomonadinae</taxon>
        <taxon>Angomonas</taxon>
    </lineage>
</organism>
<dbReference type="Proteomes" id="UP000515908">
    <property type="component" value="Chromosome 01"/>
</dbReference>
<accession>A0A7G2C3Q3</accession>
<reference evidence="1 2" key="1">
    <citation type="submission" date="2020-08" db="EMBL/GenBank/DDBJ databases">
        <authorList>
            <person name="Newling K."/>
            <person name="Davey J."/>
            <person name="Forrester S."/>
        </authorList>
    </citation>
    <scope>NUCLEOTIDE SEQUENCE [LARGE SCALE GENOMIC DNA]</scope>
    <source>
        <strain evidence="2">Crithidia deanei Carvalho (ATCC PRA-265)</strain>
    </source>
</reference>
<dbReference type="AlphaFoldDB" id="A0A7G2C3Q3"/>
<proteinExistence type="predicted"/>
<keyword evidence="2" id="KW-1185">Reference proteome</keyword>
<sequence length="417" mass="45435">MLKRNIIYHCTTAKGRGTITVKSISSLEAPTTIPIDVTAAGTSGKPATRSPYAVLRSANTVAGSCASNLLPNQLVAGGCGTPLCACSALLYPSPDKDPALVSESEEDKSIVYFLFALKVTNSENVLLQHVSRSLFEELIGDHISRHAVAAKLCEDVTAHVQGSPSGKLLAHTFLSAEESGKLKWFNEESKDLTQFYSRAPSLRMLYVMWSIVESTSPAPRPPTRAEIVDVQDRMVAANAPINLCDLASLYIFGFVDKSLIRFIATDMLREFKKTMDALGGAPLSVSSGVQCMLTLLLLWSYAEAVLRVDVLETPPVELLNGASEISRIIHSHIESRQKSRTAVTSKRQDVLYQLLGQITQKLETNVYELAAHCDVPAESDILADLSTWLLIQSPLSESSKNISSVWCRGGRTRPAWL</sequence>
<evidence type="ECO:0000313" key="1">
    <source>
        <dbReference type="EMBL" id="CAD2213363.1"/>
    </source>
</evidence>